<reference evidence="1" key="1">
    <citation type="submission" date="2020-02" db="EMBL/GenBank/DDBJ databases">
        <authorList>
            <person name="Meier V. D."/>
        </authorList>
    </citation>
    <scope>NUCLEOTIDE SEQUENCE</scope>
    <source>
        <strain evidence="1">AVDCRST_MAG28</strain>
    </source>
</reference>
<accession>A0A6J4QUP0</accession>
<organism evidence="1">
    <name type="scientific">uncultured Rubrobacteraceae bacterium</name>
    <dbReference type="NCBI Taxonomy" id="349277"/>
    <lineage>
        <taxon>Bacteria</taxon>
        <taxon>Bacillati</taxon>
        <taxon>Actinomycetota</taxon>
        <taxon>Rubrobacteria</taxon>
        <taxon>Rubrobacterales</taxon>
        <taxon>Rubrobacteraceae</taxon>
        <taxon>environmental samples</taxon>
    </lineage>
</organism>
<dbReference type="EMBL" id="CADCVE010000051">
    <property type="protein sequence ID" value="CAA9455477.1"/>
    <property type="molecule type" value="Genomic_DNA"/>
</dbReference>
<name>A0A6J4QUP0_9ACTN</name>
<evidence type="ECO:0008006" key="2">
    <source>
        <dbReference type="Google" id="ProtNLM"/>
    </source>
</evidence>
<dbReference type="AlphaFoldDB" id="A0A6J4QUP0"/>
<dbReference type="Pfam" id="PF10025">
    <property type="entry name" value="DUF2267"/>
    <property type="match status" value="1"/>
</dbReference>
<gene>
    <name evidence="1" type="ORF">AVDCRST_MAG28-2380</name>
</gene>
<protein>
    <recommendedName>
        <fullName evidence="2">DUF2267 domain-containing protein</fullName>
    </recommendedName>
</protein>
<dbReference type="Gene3D" id="1.10.490.110">
    <property type="entry name" value="Uncharacterized conserved protein DUF2267"/>
    <property type="match status" value="1"/>
</dbReference>
<evidence type="ECO:0000313" key="1">
    <source>
        <dbReference type="EMBL" id="CAA9455477.1"/>
    </source>
</evidence>
<sequence length="130" mass="14046">MQYEEFIDRVGQRAGLASAAEAEGTARAVLTVLGEYLSGGEGLDLASQLPQGLAEILRQQPPDRSKIFSLNDFVQMVGEEEEVDDGAALAHTRAVFGVLQEAVSGGEMEDVRRQFPSEFDTLFEPRGGEA</sequence>
<dbReference type="InterPro" id="IPR038282">
    <property type="entry name" value="DUF2267_sf"/>
</dbReference>
<dbReference type="InterPro" id="IPR018727">
    <property type="entry name" value="DUF2267"/>
</dbReference>
<proteinExistence type="predicted"/>